<keyword evidence="3 12" id="KW-0813">Transport</keyword>
<evidence type="ECO:0000256" key="3">
    <source>
        <dbReference type="ARBA" id="ARBA00022448"/>
    </source>
</evidence>
<evidence type="ECO:0000256" key="1">
    <source>
        <dbReference type="ARBA" id="ARBA00004141"/>
    </source>
</evidence>
<comment type="subcellular location">
    <subcellularLocation>
        <location evidence="1">Membrane</location>
        <topology evidence="1">Multi-pass membrane protein</topology>
    </subcellularLocation>
</comment>
<keyword evidence="11 12" id="KW-0407">Ion channel</keyword>
<evidence type="ECO:0000256" key="6">
    <source>
        <dbReference type="ARBA" id="ARBA00022989"/>
    </source>
</evidence>
<keyword evidence="5 12" id="KW-0812">Transmembrane</keyword>
<dbReference type="InterPro" id="IPR001873">
    <property type="entry name" value="ENaC"/>
</dbReference>
<dbReference type="GO" id="GO:0005272">
    <property type="term" value="F:sodium channel activity"/>
    <property type="evidence" value="ECO:0007669"/>
    <property type="project" value="UniProtKB-KW"/>
</dbReference>
<evidence type="ECO:0000256" key="7">
    <source>
        <dbReference type="ARBA" id="ARBA00023053"/>
    </source>
</evidence>
<proteinExistence type="inferred from homology"/>
<keyword evidence="7" id="KW-0915">Sodium</keyword>
<name>A0A7R9DR20_TIMCR</name>
<evidence type="ECO:0000256" key="12">
    <source>
        <dbReference type="RuleBase" id="RU000679"/>
    </source>
</evidence>
<evidence type="ECO:0000313" key="13">
    <source>
        <dbReference type="EMBL" id="CAD7419432.1"/>
    </source>
</evidence>
<organism evidence="13">
    <name type="scientific">Timema cristinae</name>
    <name type="common">Walking stick</name>
    <dbReference type="NCBI Taxonomy" id="61476"/>
    <lineage>
        <taxon>Eukaryota</taxon>
        <taxon>Metazoa</taxon>
        <taxon>Ecdysozoa</taxon>
        <taxon>Arthropoda</taxon>
        <taxon>Hexapoda</taxon>
        <taxon>Insecta</taxon>
        <taxon>Pterygota</taxon>
        <taxon>Neoptera</taxon>
        <taxon>Polyneoptera</taxon>
        <taxon>Phasmatodea</taxon>
        <taxon>Timematodea</taxon>
        <taxon>Timematoidea</taxon>
        <taxon>Timematidae</taxon>
        <taxon>Timema</taxon>
    </lineage>
</organism>
<reference evidence="13" key="1">
    <citation type="submission" date="2020-11" db="EMBL/GenBank/DDBJ databases">
        <authorList>
            <person name="Tran Van P."/>
        </authorList>
    </citation>
    <scope>NUCLEOTIDE SEQUENCE</scope>
</reference>
<dbReference type="Pfam" id="PF00858">
    <property type="entry name" value="ASC"/>
    <property type="match status" value="1"/>
</dbReference>
<comment type="similarity">
    <text evidence="2 12">Belongs to the amiloride-sensitive sodium channel (TC 1.A.6) family.</text>
</comment>
<evidence type="ECO:0000256" key="8">
    <source>
        <dbReference type="ARBA" id="ARBA00023065"/>
    </source>
</evidence>
<evidence type="ECO:0000256" key="9">
    <source>
        <dbReference type="ARBA" id="ARBA00023136"/>
    </source>
</evidence>
<keyword evidence="9" id="KW-0472">Membrane</keyword>
<dbReference type="EMBL" id="OC351840">
    <property type="protein sequence ID" value="CAD7419432.1"/>
    <property type="molecule type" value="Genomic_DNA"/>
</dbReference>
<dbReference type="Gene3D" id="1.10.287.820">
    <property type="entry name" value="Acid-sensing ion channel domain"/>
    <property type="match status" value="1"/>
</dbReference>
<evidence type="ECO:0000256" key="5">
    <source>
        <dbReference type="ARBA" id="ARBA00022692"/>
    </source>
</evidence>
<evidence type="ECO:0000256" key="10">
    <source>
        <dbReference type="ARBA" id="ARBA00023201"/>
    </source>
</evidence>
<evidence type="ECO:0000256" key="2">
    <source>
        <dbReference type="ARBA" id="ARBA00007193"/>
    </source>
</evidence>
<dbReference type="AlphaFoldDB" id="A0A7R9DR20"/>
<dbReference type="GO" id="GO:0016020">
    <property type="term" value="C:membrane"/>
    <property type="evidence" value="ECO:0007669"/>
    <property type="project" value="UniProtKB-SubCell"/>
</dbReference>
<protein>
    <submittedName>
        <fullName evidence="13">Uncharacterized protein</fullName>
    </submittedName>
</protein>
<evidence type="ECO:0000256" key="11">
    <source>
        <dbReference type="ARBA" id="ARBA00023303"/>
    </source>
</evidence>
<keyword evidence="4 12" id="KW-0894">Sodium channel</keyword>
<keyword evidence="6" id="KW-1133">Transmembrane helix</keyword>
<gene>
    <name evidence="13" type="ORF">TCEB3V08_LOCUS13776</name>
</gene>
<keyword evidence="10 12" id="KW-0739">Sodium transport</keyword>
<accession>A0A7R9DR20</accession>
<sequence length="119" mass="13828">MLHHSLSFPESAKGQYVREWKEDAFTMMITPSVTRASVDLKSLDISERNCYFPDEGHLDIFHTYTQESCYIECRLKYIVNKCGCRPYFFRFGEGHVRPCLLSEFFCIAENAEALLVAVQ</sequence>
<keyword evidence="8 12" id="KW-0406">Ion transport</keyword>
<evidence type="ECO:0000256" key="4">
    <source>
        <dbReference type="ARBA" id="ARBA00022461"/>
    </source>
</evidence>